<evidence type="ECO:0000313" key="2">
    <source>
        <dbReference type="Proteomes" id="UP001054837"/>
    </source>
</evidence>
<dbReference type="Proteomes" id="UP001054837">
    <property type="component" value="Unassembled WGS sequence"/>
</dbReference>
<sequence>MFSPRVSKRKKIILNGSSQRLIIRRIYYRKQESTLFCIENGWQKRRAVDKENSRNSIRSACGNLAVKKYLMNRGSSLQIGLGLCRRESIAAQEWSGKFSLRVPIDQMGGGRKKKKKGD</sequence>
<name>A0AAV4R753_9ARAC</name>
<proteinExistence type="predicted"/>
<evidence type="ECO:0000313" key="1">
    <source>
        <dbReference type="EMBL" id="GIY17550.1"/>
    </source>
</evidence>
<reference evidence="1 2" key="1">
    <citation type="submission" date="2021-06" db="EMBL/GenBank/DDBJ databases">
        <title>Caerostris darwini draft genome.</title>
        <authorList>
            <person name="Kono N."/>
            <person name="Arakawa K."/>
        </authorList>
    </citation>
    <scope>NUCLEOTIDE SEQUENCE [LARGE SCALE GENOMIC DNA]</scope>
</reference>
<gene>
    <name evidence="1" type="ORF">CDAR_253061</name>
</gene>
<dbReference type="AlphaFoldDB" id="A0AAV4R753"/>
<protein>
    <submittedName>
        <fullName evidence="1">Uncharacterized protein</fullName>
    </submittedName>
</protein>
<dbReference type="EMBL" id="BPLQ01005810">
    <property type="protein sequence ID" value="GIY17550.1"/>
    <property type="molecule type" value="Genomic_DNA"/>
</dbReference>
<organism evidence="1 2">
    <name type="scientific">Caerostris darwini</name>
    <dbReference type="NCBI Taxonomy" id="1538125"/>
    <lineage>
        <taxon>Eukaryota</taxon>
        <taxon>Metazoa</taxon>
        <taxon>Ecdysozoa</taxon>
        <taxon>Arthropoda</taxon>
        <taxon>Chelicerata</taxon>
        <taxon>Arachnida</taxon>
        <taxon>Araneae</taxon>
        <taxon>Araneomorphae</taxon>
        <taxon>Entelegynae</taxon>
        <taxon>Araneoidea</taxon>
        <taxon>Araneidae</taxon>
        <taxon>Caerostris</taxon>
    </lineage>
</organism>
<keyword evidence="2" id="KW-1185">Reference proteome</keyword>
<comment type="caution">
    <text evidence="1">The sequence shown here is derived from an EMBL/GenBank/DDBJ whole genome shotgun (WGS) entry which is preliminary data.</text>
</comment>
<accession>A0AAV4R753</accession>